<reference evidence="1 2" key="1">
    <citation type="submission" date="2022-05" db="EMBL/GenBank/DDBJ databases">
        <title>Genome Sequencing of Bee-Associated Microbes.</title>
        <authorList>
            <person name="Dunlap C."/>
        </authorList>
    </citation>
    <scope>NUCLEOTIDE SEQUENCE [LARGE SCALE GENOMIC DNA]</scope>
    <source>
        <strain evidence="1 2">NRRL B-04010</strain>
    </source>
</reference>
<name>A0ABT4H5K0_PAEAL</name>
<protein>
    <recommendedName>
        <fullName evidence="3">Restriction endonuclease</fullName>
    </recommendedName>
</protein>
<evidence type="ECO:0008006" key="3">
    <source>
        <dbReference type="Google" id="ProtNLM"/>
    </source>
</evidence>
<gene>
    <name evidence="1" type="ORF">M5X12_27550</name>
</gene>
<accession>A0ABT4H5K0</accession>
<organism evidence="1 2">
    <name type="scientific">Paenibacillus alvei</name>
    <name type="common">Bacillus alvei</name>
    <dbReference type="NCBI Taxonomy" id="44250"/>
    <lineage>
        <taxon>Bacteria</taxon>
        <taxon>Bacillati</taxon>
        <taxon>Bacillota</taxon>
        <taxon>Bacilli</taxon>
        <taxon>Bacillales</taxon>
        <taxon>Paenibacillaceae</taxon>
        <taxon>Paenibacillus</taxon>
    </lineage>
</organism>
<dbReference type="EMBL" id="JAMDNP010000081">
    <property type="protein sequence ID" value="MCY9764266.1"/>
    <property type="molecule type" value="Genomic_DNA"/>
</dbReference>
<proteinExistence type="predicted"/>
<dbReference type="RefSeq" id="WP_005552273.1">
    <property type="nucleotide sequence ID" value="NZ_JAKOBS010000024.1"/>
</dbReference>
<evidence type="ECO:0000313" key="2">
    <source>
        <dbReference type="Proteomes" id="UP001527181"/>
    </source>
</evidence>
<evidence type="ECO:0000313" key="1">
    <source>
        <dbReference type="EMBL" id="MCY9764266.1"/>
    </source>
</evidence>
<sequence length="182" mass="22032">MKWASSDMKNYTPPKEFRYVKNDYENISEWMEQHPEANCYYCGKPREEHEMEFSFFDEKFGICKLCFPDFRIGNLATDRFVVKHILSKYKKRSNIIKWFQRNGYELFEAGHNRDPDPKYDWEAYSFVNNPARYFEFKMRTYRGEPLPIGGYLTADEFKEMDLLLRDSTIIEIYKDGEIFIAY</sequence>
<comment type="caution">
    <text evidence="1">The sequence shown here is derived from an EMBL/GenBank/DDBJ whole genome shotgun (WGS) entry which is preliminary data.</text>
</comment>
<keyword evidence="2" id="KW-1185">Reference proteome</keyword>
<dbReference type="GeneID" id="94492278"/>
<dbReference type="Proteomes" id="UP001527181">
    <property type="component" value="Unassembled WGS sequence"/>
</dbReference>